<accession>A0A9D4VE37</accession>
<dbReference type="OrthoDB" id="10478452at2759"/>
<evidence type="ECO:0000313" key="3">
    <source>
        <dbReference type="Proteomes" id="UP000886520"/>
    </source>
</evidence>
<feature type="region of interest" description="Disordered" evidence="1">
    <location>
        <begin position="40"/>
        <end position="84"/>
    </location>
</feature>
<dbReference type="EMBL" id="JABFUD020000001">
    <property type="protein sequence ID" value="KAI5084379.1"/>
    <property type="molecule type" value="Genomic_DNA"/>
</dbReference>
<gene>
    <name evidence="2" type="ORF">GOP47_0000548</name>
</gene>
<dbReference type="AlphaFoldDB" id="A0A9D4VE37"/>
<proteinExistence type="predicted"/>
<name>A0A9D4VE37_ADICA</name>
<protein>
    <submittedName>
        <fullName evidence="2">Uncharacterized protein</fullName>
    </submittedName>
</protein>
<comment type="caution">
    <text evidence="2">The sequence shown here is derived from an EMBL/GenBank/DDBJ whole genome shotgun (WGS) entry which is preliminary data.</text>
</comment>
<evidence type="ECO:0000256" key="1">
    <source>
        <dbReference type="SAM" id="MobiDB-lite"/>
    </source>
</evidence>
<keyword evidence="3" id="KW-1185">Reference proteome</keyword>
<feature type="compositionally biased region" description="Polar residues" evidence="1">
    <location>
        <begin position="40"/>
        <end position="52"/>
    </location>
</feature>
<sequence length="156" mass="17521">MLLRSASICSKWRQHAEVLLLARLLSASPSPENEDLNLTELTQQSSASNTESRFGISPRKVKDEEDEDFVPPTPPPAAADFPKPQNYFSKTWAMQKRIITGESVIIEEGLPPPSQPSRAPQFIVTTRSALKRTWQVASDCMRNKELQPSQQDKCKI</sequence>
<organism evidence="2 3">
    <name type="scientific">Adiantum capillus-veneris</name>
    <name type="common">Maidenhair fern</name>
    <dbReference type="NCBI Taxonomy" id="13818"/>
    <lineage>
        <taxon>Eukaryota</taxon>
        <taxon>Viridiplantae</taxon>
        <taxon>Streptophyta</taxon>
        <taxon>Embryophyta</taxon>
        <taxon>Tracheophyta</taxon>
        <taxon>Polypodiopsida</taxon>
        <taxon>Polypodiidae</taxon>
        <taxon>Polypodiales</taxon>
        <taxon>Pteridineae</taxon>
        <taxon>Pteridaceae</taxon>
        <taxon>Vittarioideae</taxon>
        <taxon>Adiantum</taxon>
    </lineage>
</organism>
<evidence type="ECO:0000313" key="2">
    <source>
        <dbReference type="EMBL" id="KAI5084379.1"/>
    </source>
</evidence>
<dbReference type="Proteomes" id="UP000886520">
    <property type="component" value="Chromosome 1"/>
</dbReference>
<reference evidence="2" key="1">
    <citation type="submission" date="2021-01" db="EMBL/GenBank/DDBJ databases">
        <title>Adiantum capillus-veneris genome.</title>
        <authorList>
            <person name="Fang Y."/>
            <person name="Liao Q."/>
        </authorList>
    </citation>
    <scope>NUCLEOTIDE SEQUENCE</scope>
    <source>
        <strain evidence="2">H3</strain>
        <tissue evidence="2">Leaf</tissue>
    </source>
</reference>